<dbReference type="RefSeq" id="WP_144333933.1">
    <property type="nucleotide sequence ID" value="NZ_VLPL01000007.1"/>
</dbReference>
<dbReference type="InterPro" id="IPR051045">
    <property type="entry name" value="TonB-dependent_transducer"/>
</dbReference>
<feature type="transmembrane region" description="Helical" evidence="2">
    <location>
        <begin position="58"/>
        <end position="79"/>
    </location>
</feature>
<name>A0A556MPA0_9FLAO</name>
<protein>
    <recommendedName>
        <fullName evidence="3">TonB C-terminal domain-containing protein</fullName>
    </recommendedName>
</protein>
<dbReference type="AlphaFoldDB" id="A0A556MPA0"/>
<dbReference type="Pfam" id="PF03544">
    <property type="entry name" value="TonB_C"/>
    <property type="match status" value="1"/>
</dbReference>
<organism evidence="4 5">
    <name type="scientific">Fluviicola chungangensis</name>
    <dbReference type="NCBI Taxonomy" id="2597671"/>
    <lineage>
        <taxon>Bacteria</taxon>
        <taxon>Pseudomonadati</taxon>
        <taxon>Bacteroidota</taxon>
        <taxon>Flavobacteriia</taxon>
        <taxon>Flavobacteriales</taxon>
        <taxon>Crocinitomicaceae</taxon>
        <taxon>Fluviicola</taxon>
    </lineage>
</organism>
<dbReference type="InterPro" id="IPR037682">
    <property type="entry name" value="TonB_C"/>
</dbReference>
<keyword evidence="5" id="KW-1185">Reference proteome</keyword>
<comment type="caution">
    <text evidence="4">The sequence shown here is derived from an EMBL/GenBank/DDBJ whole genome shotgun (WGS) entry which is preliminary data.</text>
</comment>
<dbReference type="OrthoDB" id="1095452at2"/>
<keyword evidence="2" id="KW-1133">Transmembrane helix</keyword>
<sequence>MVLTLSIMAIIVAFSLYDYFSSKSWQMVTSKERNETVFENRNKEYGAYQIRRDYNKRILLVFLGVTVGIGALWGASNLFKPLEQRKDTKYISENIAELFKNEEEIMEIPEPEKIEAPAVESIAEITAFRAPTPEDDPISDPQIAPIDPTKSIGLVDQKGDGKSIWDNPEIIPPGKGTGGTGLIEPPKNDDPVPYVDEPAEFPGGMNALREFIRDNIDLNMIDGSAKVSLKFVVDTDGTISSVIVTKTSEDCKSCEKAAIKVVKSMPNWKPGKLNGREVKSYYRLPINIQ</sequence>
<evidence type="ECO:0000313" key="4">
    <source>
        <dbReference type="EMBL" id="TSJ41675.1"/>
    </source>
</evidence>
<dbReference type="Proteomes" id="UP000316008">
    <property type="component" value="Unassembled WGS sequence"/>
</dbReference>
<keyword evidence="2" id="KW-0812">Transmembrane</keyword>
<evidence type="ECO:0000256" key="2">
    <source>
        <dbReference type="SAM" id="Phobius"/>
    </source>
</evidence>
<dbReference type="EMBL" id="VLPL01000007">
    <property type="protein sequence ID" value="TSJ41675.1"/>
    <property type="molecule type" value="Genomic_DNA"/>
</dbReference>
<keyword evidence="2" id="KW-0472">Membrane</keyword>
<feature type="domain" description="TonB C-terminal" evidence="3">
    <location>
        <begin position="225"/>
        <end position="287"/>
    </location>
</feature>
<evidence type="ECO:0000256" key="1">
    <source>
        <dbReference type="SAM" id="MobiDB-lite"/>
    </source>
</evidence>
<gene>
    <name evidence="4" type="ORF">FO442_14560</name>
</gene>
<feature type="transmembrane region" description="Helical" evidence="2">
    <location>
        <begin position="6"/>
        <end position="22"/>
    </location>
</feature>
<dbReference type="GO" id="GO:0031992">
    <property type="term" value="F:energy transducer activity"/>
    <property type="evidence" value="ECO:0007669"/>
    <property type="project" value="TreeGrafter"/>
</dbReference>
<reference evidence="4 5" key="1">
    <citation type="submission" date="2019-07" db="EMBL/GenBank/DDBJ databases">
        <authorList>
            <person name="Huq M.A."/>
        </authorList>
    </citation>
    <scope>NUCLEOTIDE SEQUENCE [LARGE SCALE GENOMIC DNA]</scope>
    <source>
        <strain evidence="4 5">MAH-3</strain>
    </source>
</reference>
<accession>A0A556MPA0</accession>
<evidence type="ECO:0000259" key="3">
    <source>
        <dbReference type="Pfam" id="PF03544"/>
    </source>
</evidence>
<dbReference type="Gene3D" id="3.30.1150.10">
    <property type="match status" value="1"/>
</dbReference>
<proteinExistence type="predicted"/>
<dbReference type="PANTHER" id="PTHR33446">
    <property type="entry name" value="PROTEIN TONB-RELATED"/>
    <property type="match status" value="1"/>
</dbReference>
<dbReference type="PANTHER" id="PTHR33446:SF2">
    <property type="entry name" value="PROTEIN TONB"/>
    <property type="match status" value="1"/>
</dbReference>
<dbReference type="GO" id="GO:0055085">
    <property type="term" value="P:transmembrane transport"/>
    <property type="evidence" value="ECO:0007669"/>
    <property type="project" value="InterPro"/>
</dbReference>
<evidence type="ECO:0000313" key="5">
    <source>
        <dbReference type="Proteomes" id="UP000316008"/>
    </source>
</evidence>
<feature type="region of interest" description="Disordered" evidence="1">
    <location>
        <begin position="131"/>
        <end position="191"/>
    </location>
</feature>
<dbReference type="SUPFAM" id="SSF74653">
    <property type="entry name" value="TolA/TonB C-terminal domain"/>
    <property type="match status" value="1"/>
</dbReference>
<dbReference type="GO" id="GO:0098797">
    <property type="term" value="C:plasma membrane protein complex"/>
    <property type="evidence" value="ECO:0007669"/>
    <property type="project" value="TreeGrafter"/>
</dbReference>